<protein>
    <submittedName>
        <fullName evidence="3">Uncharacterized protein</fullName>
    </submittedName>
</protein>
<feature type="region of interest" description="Disordered" evidence="1">
    <location>
        <begin position="951"/>
        <end position="996"/>
    </location>
</feature>
<feature type="region of interest" description="Disordered" evidence="1">
    <location>
        <begin position="871"/>
        <end position="891"/>
    </location>
</feature>
<organism evidence="3 4">
    <name type="scientific">Lucilia cuprina</name>
    <name type="common">Green bottle fly</name>
    <name type="synonym">Australian sheep blowfly</name>
    <dbReference type="NCBI Taxonomy" id="7375"/>
    <lineage>
        <taxon>Eukaryota</taxon>
        <taxon>Metazoa</taxon>
        <taxon>Ecdysozoa</taxon>
        <taxon>Arthropoda</taxon>
        <taxon>Hexapoda</taxon>
        <taxon>Insecta</taxon>
        <taxon>Pterygota</taxon>
        <taxon>Neoptera</taxon>
        <taxon>Endopterygota</taxon>
        <taxon>Diptera</taxon>
        <taxon>Brachycera</taxon>
        <taxon>Muscomorpha</taxon>
        <taxon>Oestroidea</taxon>
        <taxon>Calliphoridae</taxon>
        <taxon>Luciliinae</taxon>
        <taxon>Lucilia</taxon>
    </lineage>
</organism>
<gene>
    <name evidence="3" type="ORF">FF38_07824</name>
</gene>
<evidence type="ECO:0000313" key="4">
    <source>
        <dbReference type="Proteomes" id="UP000037069"/>
    </source>
</evidence>
<keyword evidence="2" id="KW-0472">Membrane</keyword>
<dbReference type="EMBL" id="JRES01000509">
    <property type="protein sequence ID" value="KNC30502.1"/>
    <property type="molecule type" value="Genomic_DNA"/>
</dbReference>
<dbReference type="OMA" id="QEPDQQR"/>
<dbReference type="Gene3D" id="3.80.10.10">
    <property type="entry name" value="Ribonuclease Inhibitor"/>
    <property type="match status" value="1"/>
</dbReference>
<keyword evidence="2" id="KW-1133">Transmembrane helix</keyword>
<feature type="compositionally biased region" description="Polar residues" evidence="1">
    <location>
        <begin position="973"/>
        <end position="985"/>
    </location>
</feature>
<feature type="compositionally biased region" description="Low complexity" evidence="1">
    <location>
        <begin position="877"/>
        <end position="889"/>
    </location>
</feature>
<name>A0A0L0CE75_LUCCU</name>
<comment type="caution">
    <text evidence="3">The sequence shown here is derived from an EMBL/GenBank/DDBJ whole genome shotgun (WGS) entry which is preliminary data.</text>
</comment>
<sequence length="996" mass="111182">MIRPKNTITTTATTPLASFTTTTKVRTATTTSTMWVIVQLCFVVIQILATSIPPAHCDKQQQQEIPTLSPTTANTHYIRSQQGDKLLHRVARLTTLDQYALLDHSSNSSNSGSGSPNRDRLANTANYMASYGLRTRFQPQKFYSKKERSSAANAQKGNLVSLNLVSDPPKDICNGYCTCERKNAFITVTCDYQKNPRLSPIFDKSYKVPQNARAIIIKLAARTQFQLNDGFLNNNTINRFIVEGNMKEGEQVEINSNAFSENNGPYPEIGFTNVFAIVIRNKAFQQKGTASYKIIITNSNDVLLLENAFEKTNIRGQFVGIKDLRINEKAFKSAQARLHIESSNIDNIFRFEASMQEIKFINCTIGTINPGAFDVYDIKLLTFESCRIDAIKSRAITEKFFSQQVSITGASIGLIESDAIFGSGINELKIANNKIDTIYDNAIHVISAYVTITGNEVKHLGNNWLHVEKWSKFVVERNQFGVFGRMRLDNEQNTTSCSFEGNSLTDPQDGSLNFTKPYCKIREVSVNLPCRCDLKWVEKLTDKDLRTEIYCTIDDKLGNCFNATTFNFMRYLNEVCDETKTVLDCGPNKNLKKIEGRFYTAEELERKNQHLPQLIMILVGTILLLILILAVVIFLICHFRRKGTQLQRPETSGGRNHVHEFSPQERCVIDQTSQLIQKKYPEISDKINKRVQILYIQDLSEEKCVKTISQIVNLLNKVKNPGADFMAFNSVLTEHLQCPLPSAPPADQTPIYSEPSLGGMNEGFYTSTFSQMEGSAGAAGSAPEHIYAEPSCAQQPLLPNEYASPADGHLTSMDLYTEPINERETNLTTTPYAVTGSIGRTYQSPYRPLQYATHMRNQPQQRHQLPDVLAQHHTNTPSSSSSSPSAASAGTLSNVRKIAQDLQDKTNFNPIAKPRNLHLVTPPTYTAPDKRHKQLLNKNLNLNAATAASTSTDNIEMDMRGATALPPRMPADSGSNHSGGSNETVQIDDVIEYVDS</sequence>
<keyword evidence="2" id="KW-0812">Transmembrane</keyword>
<keyword evidence="4" id="KW-1185">Reference proteome</keyword>
<proteinExistence type="predicted"/>
<dbReference type="OrthoDB" id="8185041at2759"/>
<accession>A0A0L0CE75</accession>
<feature type="transmembrane region" description="Helical" evidence="2">
    <location>
        <begin position="614"/>
        <end position="639"/>
    </location>
</feature>
<evidence type="ECO:0000313" key="3">
    <source>
        <dbReference type="EMBL" id="KNC30502.1"/>
    </source>
</evidence>
<dbReference type="AlphaFoldDB" id="A0A0L0CE75"/>
<reference evidence="3 4" key="1">
    <citation type="journal article" date="2015" name="Nat. Commun.">
        <title>Lucilia cuprina genome unlocks parasitic fly biology to underpin future interventions.</title>
        <authorList>
            <person name="Anstead C.A."/>
            <person name="Korhonen P.K."/>
            <person name="Young N.D."/>
            <person name="Hall R.S."/>
            <person name="Jex A.R."/>
            <person name="Murali S.C."/>
            <person name="Hughes D.S."/>
            <person name="Lee S.F."/>
            <person name="Perry T."/>
            <person name="Stroehlein A.J."/>
            <person name="Ansell B.R."/>
            <person name="Breugelmans B."/>
            <person name="Hofmann A."/>
            <person name="Qu J."/>
            <person name="Dugan S."/>
            <person name="Lee S.L."/>
            <person name="Chao H."/>
            <person name="Dinh H."/>
            <person name="Han Y."/>
            <person name="Doddapaneni H.V."/>
            <person name="Worley K.C."/>
            <person name="Muzny D.M."/>
            <person name="Ioannidis P."/>
            <person name="Waterhouse R.M."/>
            <person name="Zdobnov E.M."/>
            <person name="James P.J."/>
            <person name="Bagnall N.H."/>
            <person name="Kotze A.C."/>
            <person name="Gibbs R.A."/>
            <person name="Richards S."/>
            <person name="Batterham P."/>
            <person name="Gasser R.B."/>
        </authorList>
    </citation>
    <scope>NUCLEOTIDE SEQUENCE [LARGE SCALE GENOMIC DNA]</scope>
    <source>
        <strain evidence="3 4">LS</strain>
        <tissue evidence="3">Full body</tissue>
    </source>
</reference>
<dbReference type="Proteomes" id="UP000037069">
    <property type="component" value="Unassembled WGS sequence"/>
</dbReference>
<feature type="region of interest" description="Disordered" evidence="1">
    <location>
        <begin position="907"/>
        <end position="929"/>
    </location>
</feature>
<dbReference type="InterPro" id="IPR032675">
    <property type="entry name" value="LRR_dom_sf"/>
</dbReference>
<evidence type="ECO:0000256" key="1">
    <source>
        <dbReference type="SAM" id="MobiDB-lite"/>
    </source>
</evidence>
<evidence type="ECO:0000256" key="2">
    <source>
        <dbReference type="SAM" id="Phobius"/>
    </source>
</evidence>
<dbReference type="STRING" id="7375.A0A0L0CE75"/>